<evidence type="ECO:0000313" key="9">
    <source>
        <dbReference type="Proteomes" id="UP000235114"/>
    </source>
</evidence>
<dbReference type="AlphaFoldDB" id="A0A2N5GNR6"/>
<dbReference type="HAMAP" id="MF_01867">
    <property type="entry name" value="BshC"/>
    <property type="match status" value="1"/>
</dbReference>
<reference evidence="7 9" key="2">
    <citation type="submission" date="2017-12" db="EMBL/GenBank/DDBJ databases">
        <title>Comparative Functional Genomics of Dry Heat Resistant strains isolated from the Viking Spacecraft.</title>
        <authorList>
            <person name="Seuylemezian A."/>
            <person name="Cooper K."/>
            <person name="Vaishampayan P."/>
        </authorList>
    </citation>
    <scope>NUCLEOTIDE SEQUENCE [LARGE SCALE GENOMIC DNA]</scope>
    <source>
        <strain evidence="7 9">ATCC 29669</strain>
    </source>
</reference>
<keyword evidence="9" id="KW-1185">Reference proteome</keyword>
<dbReference type="EMBL" id="PGVA01000014">
    <property type="protein sequence ID" value="PLR84110.1"/>
    <property type="molecule type" value="Genomic_DNA"/>
</dbReference>
<dbReference type="InterPro" id="IPR055399">
    <property type="entry name" value="CC_BshC"/>
</dbReference>
<reference evidence="6 8" key="1">
    <citation type="submission" date="2017-11" db="EMBL/GenBank/DDBJ databases">
        <title>Comparitive Functional Genomics of Dry Heat Resistant strains isolated from the Viking Spacecraft.</title>
        <authorList>
            <person name="Seuylemezian A."/>
            <person name="Cooper K."/>
            <person name="Vaishampayan P."/>
        </authorList>
    </citation>
    <scope>NUCLEOTIDE SEQUENCE [LARGE SCALE GENOMIC DNA]</scope>
    <source>
        <strain evidence="6 8">M4.6</strain>
    </source>
</reference>
<gene>
    <name evidence="3 6" type="primary">bshC</name>
    <name evidence="6" type="ORF">CU635_07335</name>
    <name evidence="7" type="ORF">CVD25_12670</name>
</gene>
<organism evidence="6 8">
    <name type="scientific">Bacillus canaveralius</name>
    <dbReference type="NCBI Taxonomy" id="1403243"/>
    <lineage>
        <taxon>Bacteria</taxon>
        <taxon>Bacillati</taxon>
        <taxon>Bacillota</taxon>
        <taxon>Bacilli</taxon>
        <taxon>Bacillales</taxon>
        <taxon>Bacillaceae</taxon>
        <taxon>Bacillus</taxon>
    </lineage>
</organism>
<sequence length="544" mass="63352">MEMINLSLPGTSRFATDYAGWVPGMERFFHYKYHEPAEYRSRIEELNNRKFHRNELADHISAFMAAFPGSTAINKSIEKLRQENSVVIMGGQQAGILTGPLYTIHKIISIISFAKQKERELNIPVVPVFWIAGEDHDFQEVNHVYVCEKKRIEKWNYPERILEKKMVSDIQIDEEICKRWIEEVIESYGETEHTSKLLQFTGQLLKKNLNFVDFFSAIILELFKEYGLLIVDSGNRDLRMLEKEILIRQIKDHQQITNAVHFQQQQLVAAGYNKTIEIAEHAANLFYYDSTVNERILLEFRPEAQLFIGKNGRVSFTEAELIELANEFPEKLSNNVVTRPLTQEWLFPTLSFIGGPGEIAYWAELTKVFEHFQMKVPPIVPRLNMTILDRSLETDLTDLEISVAEALTKGVEAAKYHFLNSIKDDELERLFSETRQQLNDKYQLIQNVVKQKYAGLLPLLEKNEKVVQSQIDFMADKLDLEIRLRHANTLNKLARIETALKPLGLPQERVWNIFYYLNKYGLDFVNELLMLPYEFDGTHKIIKV</sequence>
<dbReference type="PIRSF" id="PIRSF012535">
    <property type="entry name" value="UCP012535"/>
    <property type="match status" value="1"/>
</dbReference>
<evidence type="ECO:0000256" key="2">
    <source>
        <dbReference type="ARBA" id="ARBA00023054"/>
    </source>
</evidence>
<comment type="function">
    <text evidence="3">Involved in bacillithiol (BSH) biosynthesis. May catalyze the last step of the pathway, the addition of cysteine to glucosamine malate (GlcN-Mal) to generate BSH.</text>
</comment>
<dbReference type="Proteomes" id="UP000234951">
    <property type="component" value="Unassembled WGS sequence"/>
</dbReference>
<dbReference type="OrthoDB" id="9765151at2"/>
<dbReference type="EC" id="6.-.-.-" evidence="3"/>
<comment type="similarity">
    <text evidence="3">Belongs to the BshC family.</text>
</comment>
<comment type="caution">
    <text evidence="6">The sequence shown here is derived from an EMBL/GenBank/DDBJ whole genome shotgun (WGS) entry which is preliminary data.</text>
</comment>
<dbReference type="InterPro" id="IPR055398">
    <property type="entry name" value="Rossmann-like_BshC"/>
</dbReference>
<proteinExistence type="inferred from homology"/>
<evidence type="ECO:0000259" key="5">
    <source>
        <dbReference type="Pfam" id="PF24850"/>
    </source>
</evidence>
<evidence type="ECO:0000313" key="6">
    <source>
        <dbReference type="EMBL" id="PLR84110.1"/>
    </source>
</evidence>
<evidence type="ECO:0000256" key="1">
    <source>
        <dbReference type="ARBA" id="ARBA00022598"/>
    </source>
</evidence>
<dbReference type="Pfam" id="PF24850">
    <property type="entry name" value="CC_BshC"/>
    <property type="match status" value="1"/>
</dbReference>
<dbReference type="NCBIfam" id="TIGR03998">
    <property type="entry name" value="thiol_BshC"/>
    <property type="match status" value="1"/>
</dbReference>
<feature type="domain" description="Bacillithiol biosynthesis BshC N-terminal Rossmann-like" evidence="4">
    <location>
        <begin position="1"/>
        <end position="383"/>
    </location>
</feature>
<keyword evidence="2" id="KW-0175">Coiled coil</keyword>
<dbReference type="GO" id="GO:0016874">
    <property type="term" value="F:ligase activity"/>
    <property type="evidence" value="ECO:0007669"/>
    <property type="project" value="UniProtKB-UniRule"/>
</dbReference>
<protein>
    <recommendedName>
        <fullName evidence="3">Putative cysteine ligase BshC</fullName>
        <ecNumber evidence="3">6.-.-.-</ecNumber>
    </recommendedName>
</protein>
<dbReference type="RefSeq" id="WP_101576518.1">
    <property type="nucleotide sequence ID" value="NZ_PGVA01000014.1"/>
</dbReference>
<evidence type="ECO:0000259" key="4">
    <source>
        <dbReference type="Pfam" id="PF10079"/>
    </source>
</evidence>
<dbReference type="EMBL" id="PGVD01000033">
    <property type="protein sequence ID" value="PLR96244.1"/>
    <property type="molecule type" value="Genomic_DNA"/>
</dbReference>
<evidence type="ECO:0000256" key="3">
    <source>
        <dbReference type="HAMAP-Rule" id="MF_01867"/>
    </source>
</evidence>
<feature type="domain" description="Bacillithiol biosynthesis BshC C-terminal coiled-coil" evidence="5">
    <location>
        <begin position="385"/>
        <end position="543"/>
    </location>
</feature>
<keyword evidence="1 3" id="KW-0436">Ligase</keyword>
<name>A0A2N5GNR6_9BACI</name>
<evidence type="ECO:0000313" key="8">
    <source>
        <dbReference type="Proteomes" id="UP000234951"/>
    </source>
</evidence>
<dbReference type="InterPro" id="IPR011199">
    <property type="entry name" value="Bacillithiol_biosynth_BshC"/>
</dbReference>
<dbReference type="Proteomes" id="UP000235114">
    <property type="component" value="Unassembled WGS sequence"/>
</dbReference>
<accession>A0A2N5GNR6</accession>
<evidence type="ECO:0000313" key="7">
    <source>
        <dbReference type="EMBL" id="PLR96244.1"/>
    </source>
</evidence>
<dbReference type="Pfam" id="PF10079">
    <property type="entry name" value="Rossmann-like_BshC"/>
    <property type="match status" value="1"/>
</dbReference>